<feature type="non-terminal residue" evidence="6">
    <location>
        <position position="123"/>
    </location>
</feature>
<protein>
    <submittedName>
        <fullName evidence="6">HSP20-like chaperone</fullName>
    </submittedName>
</protein>
<keyword evidence="7" id="KW-1185">Reference proteome</keyword>
<dbReference type="InterPro" id="IPR031107">
    <property type="entry name" value="Small_HSP"/>
</dbReference>
<dbReference type="STRING" id="2025994.A0A2T3A502"/>
<dbReference type="Proteomes" id="UP000241462">
    <property type="component" value="Unassembled WGS sequence"/>
</dbReference>
<accession>A0A2T3A502</accession>
<feature type="region of interest" description="Disordered" evidence="4">
    <location>
        <begin position="57"/>
        <end position="85"/>
    </location>
</feature>
<gene>
    <name evidence="6" type="ORF">BD289DRAFT_340559</name>
</gene>
<comment type="similarity">
    <text evidence="2 3">Belongs to the small heat shock protein (HSP20) family.</text>
</comment>
<feature type="domain" description="SHSP" evidence="5">
    <location>
        <begin position="1"/>
        <end position="123"/>
    </location>
</feature>
<reference evidence="6 7" key="1">
    <citation type="journal article" date="2018" name="Mycol. Prog.">
        <title>Coniella lustricola, a new species from submerged detritus.</title>
        <authorList>
            <person name="Raudabaugh D.B."/>
            <person name="Iturriaga T."/>
            <person name="Carver A."/>
            <person name="Mondo S."/>
            <person name="Pangilinan J."/>
            <person name="Lipzen A."/>
            <person name="He G."/>
            <person name="Amirebrahimi M."/>
            <person name="Grigoriev I.V."/>
            <person name="Miller A.N."/>
        </authorList>
    </citation>
    <scope>NUCLEOTIDE SEQUENCE [LARGE SCALE GENOMIC DNA]</scope>
    <source>
        <strain evidence="6 7">B22-T-1</strain>
    </source>
</reference>
<dbReference type="AlphaFoldDB" id="A0A2T3A502"/>
<name>A0A2T3A502_9PEZI</name>
<dbReference type="Pfam" id="PF00011">
    <property type="entry name" value="HSP20"/>
    <property type="match status" value="1"/>
</dbReference>
<sequence>PQTDVRETATAYHLDIELPGLRNKSDVRLKWTGGRTLYIEAAIKCQPLPEEALLSSANGSLAGKNKSEASDKNHSKEEKPVQFVKRERKTGEVARAFNFPVDVKQDETIAKLAYGVLTITVPK</sequence>
<dbReference type="InterPro" id="IPR008978">
    <property type="entry name" value="HSP20-like_chaperone"/>
</dbReference>
<organism evidence="6 7">
    <name type="scientific">Coniella lustricola</name>
    <dbReference type="NCBI Taxonomy" id="2025994"/>
    <lineage>
        <taxon>Eukaryota</taxon>
        <taxon>Fungi</taxon>
        <taxon>Dikarya</taxon>
        <taxon>Ascomycota</taxon>
        <taxon>Pezizomycotina</taxon>
        <taxon>Sordariomycetes</taxon>
        <taxon>Sordariomycetidae</taxon>
        <taxon>Diaporthales</taxon>
        <taxon>Schizoparmaceae</taxon>
        <taxon>Coniella</taxon>
    </lineage>
</organism>
<evidence type="ECO:0000313" key="6">
    <source>
        <dbReference type="EMBL" id="PSR82910.1"/>
    </source>
</evidence>
<dbReference type="Gene3D" id="2.60.40.790">
    <property type="match status" value="1"/>
</dbReference>
<evidence type="ECO:0000256" key="2">
    <source>
        <dbReference type="PROSITE-ProRule" id="PRU00285"/>
    </source>
</evidence>
<dbReference type="InParanoid" id="A0A2T3A502"/>
<feature type="compositionally biased region" description="Basic and acidic residues" evidence="4">
    <location>
        <begin position="65"/>
        <end position="80"/>
    </location>
</feature>
<evidence type="ECO:0000256" key="4">
    <source>
        <dbReference type="SAM" id="MobiDB-lite"/>
    </source>
</evidence>
<evidence type="ECO:0000256" key="1">
    <source>
        <dbReference type="ARBA" id="ARBA00023016"/>
    </source>
</evidence>
<dbReference type="InterPro" id="IPR002068">
    <property type="entry name" value="A-crystallin/Hsp20_dom"/>
</dbReference>
<dbReference type="SUPFAM" id="SSF49764">
    <property type="entry name" value="HSP20-like chaperones"/>
    <property type="match status" value="1"/>
</dbReference>
<dbReference type="EMBL" id="KZ678467">
    <property type="protein sequence ID" value="PSR82910.1"/>
    <property type="molecule type" value="Genomic_DNA"/>
</dbReference>
<dbReference type="PROSITE" id="PS01031">
    <property type="entry name" value="SHSP"/>
    <property type="match status" value="1"/>
</dbReference>
<keyword evidence="1" id="KW-0346">Stress response</keyword>
<dbReference type="OrthoDB" id="5239158at2759"/>
<dbReference type="PANTHER" id="PTHR11527">
    <property type="entry name" value="HEAT-SHOCK PROTEIN 20 FAMILY MEMBER"/>
    <property type="match status" value="1"/>
</dbReference>
<proteinExistence type="inferred from homology"/>
<evidence type="ECO:0000256" key="3">
    <source>
        <dbReference type="RuleBase" id="RU003616"/>
    </source>
</evidence>
<evidence type="ECO:0000313" key="7">
    <source>
        <dbReference type="Proteomes" id="UP000241462"/>
    </source>
</evidence>
<feature type="non-terminal residue" evidence="6">
    <location>
        <position position="1"/>
    </location>
</feature>
<evidence type="ECO:0000259" key="5">
    <source>
        <dbReference type="PROSITE" id="PS01031"/>
    </source>
</evidence>